<dbReference type="GeneID" id="80519102"/>
<protein>
    <submittedName>
        <fullName evidence="1">Uncharacterized protein</fullName>
    </submittedName>
</protein>
<accession>A0A6N1NWU1</accession>
<reference evidence="1" key="1">
    <citation type="submission" date="2017-01" db="EMBL/GenBank/DDBJ databases">
        <authorList>
            <person name="Assis F.L."/>
            <person name="Abrahao J.S."/>
            <person name="Silva L."/>
            <person name="Khalil J.B."/>
            <person name="Rodrigues R."/>
            <person name="Silva L.S."/>
            <person name="Arantes T."/>
            <person name="Boratto P."/>
            <person name="Andrade M."/>
            <person name="Kroon E.G."/>
            <person name="Ribeiro B."/>
            <person name="Bergier I."/>
            <person name="Seligmann H."/>
            <person name="Ghigo E."/>
            <person name="Colson P."/>
            <person name="Levasseur A."/>
            <person name="Raoult D."/>
            <person name="Scola B.L."/>
        </authorList>
    </citation>
    <scope>NUCLEOTIDE SEQUENCE</scope>
    <source>
        <strain evidence="1">Soda lake</strain>
    </source>
</reference>
<sequence>MVLTDFFYSKRKGLCFPAISCNKDPEHKTYNYFDNETHPTQHIDNTQALHLIKKAKKSFATFKKIKDTHMKNKYIKAGLSPDQIKRYFYLSGDKKFYCIYFEITDGDAVLYFMFGIIERSTAKHLMIVREFWSGSYDALYINHNLFDYYSGDDNMEKTCYPNPPIILSSNTNEHFDKHHEPLDIIDSLEDYFTTLFDELLSLY</sequence>
<dbReference type="KEGG" id="vg:80519102"/>
<name>A0A6N1NWU1_9VIRU</name>
<dbReference type="EMBL" id="KY523104">
    <property type="protein sequence ID" value="QKU35663.1"/>
    <property type="molecule type" value="Genomic_DNA"/>
</dbReference>
<reference evidence="1" key="2">
    <citation type="journal article" date="2018" name="Nat. Commun.">
        <title>Tailed giant Tupanvirus possesses the most complete translational apparatus of the known virosphere.</title>
        <authorList>
            <person name="Abrahao J."/>
            <person name="Silva L."/>
            <person name="Silva L.S."/>
            <person name="Khalil J.Y.B."/>
            <person name="Rodrigues R."/>
            <person name="Arantes T."/>
            <person name="Assis F."/>
            <person name="Boratto P."/>
            <person name="Andrade M."/>
            <person name="Kroon E.G."/>
            <person name="Ribeiro B."/>
            <person name="Bergier I."/>
            <person name="Seligmann H."/>
            <person name="Ghigo E."/>
            <person name="Colson P."/>
            <person name="Levasseur A."/>
            <person name="Kroemer G."/>
            <person name="Raoult D."/>
            <person name="La Scola B."/>
        </authorList>
    </citation>
    <scope>NUCLEOTIDE SEQUENCE [LARGE SCALE GENOMIC DNA]</scope>
    <source>
        <strain evidence="1">Soda lake</strain>
    </source>
</reference>
<organism evidence="1">
    <name type="scientific">Tupanvirus soda lake</name>
    <dbReference type="NCBI Taxonomy" id="2126985"/>
    <lineage>
        <taxon>Viruses</taxon>
        <taxon>Varidnaviria</taxon>
        <taxon>Bamfordvirae</taxon>
        <taxon>Nucleocytoviricota</taxon>
        <taxon>Megaviricetes</taxon>
        <taxon>Imitervirales</taxon>
        <taxon>Mimiviridae</taxon>
        <taxon>Megamimivirinae</taxon>
        <taxon>Tupanvirus</taxon>
        <taxon>Tupanvirus salinum</taxon>
    </lineage>
</organism>
<evidence type="ECO:0000313" key="1">
    <source>
        <dbReference type="EMBL" id="QKU35663.1"/>
    </source>
</evidence>
<proteinExistence type="predicted"/>
<dbReference type="RefSeq" id="YP_010782338.1">
    <property type="nucleotide sequence ID" value="NC_075039.1"/>
</dbReference>